<dbReference type="Pfam" id="PF05354">
    <property type="entry name" value="Phage_attach"/>
    <property type="match status" value="1"/>
</dbReference>
<gene>
    <name evidence="1" type="ORF">N825_25395</name>
</gene>
<dbReference type="AlphaFoldDB" id="W9GWE9"/>
<sequence>MACADRTAFATMIDWDDILHRPAFEELGLSALYRVGDQGDGIPVRLRRDAADQVVPFSGARIVTEASVYLARVMELSAAGVTPAAGDTITLLDGAGQPLETREVQGEPRREDSRRLLWTLDTVAVSGDAP</sequence>
<evidence type="ECO:0000313" key="2">
    <source>
        <dbReference type="Proteomes" id="UP000019486"/>
    </source>
</evidence>
<organism evidence="1 2">
    <name type="scientific">Skermanella stibiiresistens SB22</name>
    <dbReference type="NCBI Taxonomy" id="1385369"/>
    <lineage>
        <taxon>Bacteria</taxon>
        <taxon>Pseudomonadati</taxon>
        <taxon>Pseudomonadota</taxon>
        <taxon>Alphaproteobacteria</taxon>
        <taxon>Rhodospirillales</taxon>
        <taxon>Azospirillaceae</taxon>
        <taxon>Skermanella</taxon>
    </lineage>
</organism>
<accession>W9GWE9</accession>
<comment type="caution">
    <text evidence="1">The sequence shown here is derived from an EMBL/GenBank/DDBJ whole genome shotgun (WGS) entry which is preliminary data.</text>
</comment>
<proteinExistence type="predicted"/>
<dbReference type="EMBL" id="AVFL01000036">
    <property type="protein sequence ID" value="EWY36772.1"/>
    <property type="molecule type" value="Genomic_DNA"/>
</dbReference>
<dbReference type="STRING" id="1385369.N825_25395"/>
<protein>
    <submittedName>
        <fullName evidence="1">Uncharacterized protein</fullName>
    </submittedName>
</protein>
<keyword evidence="2" id="KW-1185">Reference proteome</keyword>
<evidence type="ECO:0000313" key="1">
    <source>
        <dbReference type="EMBL" id="EWY36772.1"/>
    </source>
</evidence>
<name>W9GWE9_9PROT</name>
<dbReference type="Proteomes" id="UP000019486">
    <property type="component" value="Unassembled WGS sequence"/>
</dbReference>
<dbReference type="GO" id="GO:0019068">
    <property type="term" value="P:virion assembly"/>
    <property type="evidence" value="ECO:0007669"/>
    <property type="project" value="InterPro"/>
</dbReference>
<dbReference type="InterPro" id="IPR008018">
    <property type="entry name" value="Phage_tail_attach_FII"/>
</dbReference>
<reference evidence="1 2" key="1">
    <citation type="submission" date="2013-08" db="EMBL/GenBank/DDBJ databases">
        <title>The genome sequence of Skermanella stibiiresistens.</title>
        <authorList>
            <person name="Zhu W."/>
            <person name="Wang G."/>
        </authorList>
    </citation>
    <scope>NUCLEOTIDE SEQUENCE [LARGE SCALE GENOMIC DNA]</scope>
    <source>
        <strain evidence="1 2">SB22</strain>
    </source>
</reference>